<dbReference type="CDD" id="cd02930">
    <property type="entry name" value="DCR_FMN"/>
    <property type="match status" value="1"/>
</dbReference>
<dbReference type="PANTHER" id="PTHR42917:SF2">
    <property type="entry name" value="2,4-DIENOYL-COA REDUCTASE [(2E)-ENOYL-COA-PRODUCING]"/>
    <property type="match status" value="1"/>
</dbReference>
<dbReference type="GO" id="GO:0008670">
    <property type="term" value="F:2,4-dienoyl-CoA reductase (NADPH) activity"/>
    <property type="evidence" value="ECO:0007669"/>
    <property type="project" value="TreeGrafter"/>
</dbReference>
<keyword evidence="4" id="KW-0285">Flavoprotein</keyword>
<evidence type="ECO:0000259" key="12">
    <source>
        <dbReference type="Pfam" id="PF07992"/>
    </source>
</evidence>
<dbReference type="AlphaFoldDB" id="A0A918ZA92"/>
<comment type="caution">
    <text evidence="13">The sequence shown here is derived from an EMBL/GenBank/DDBJ whole genome shotgun (WGS) entry which is preliminary data.</text>
</comment>
<keyword evidence="7" id="KW-0560">Oxidoreductase</keyword>
<evidence type="ECO:0000256" key="7">
    <source>
        <dbReference type="ARBA" id="ARBA00023002"/>
    </source>
</evidence>
<keyword evidence="6" id="KW-0479">Metal-binding</keyword>
<evidence type="ECO:0000256" key="2">
    <source>
        <dbReference type="ARBA" id="ARBA00001966"/>
    </source>
</evidence>
<protein>
    <submittedName>
        <fullName evidence="13">NADPH-dependent 2,4-dienoyl-CoA reductase</fullName>
    </submittedName>
</protein>
<feature type="domain" description="NADH:flavin oxidoreductase/NADH oxidase N-terminal" evidence="11">
    <location>
        <begin position="52"/>
        <end position="374"/>
    </location>
</feature>
<name>A0A918ZA92_9GAMM</name>
<evidence type="ECO:0000313" key="14">
    <source>
        <dbReference type="Proteomes" id="UP000636453"/>
    </source>
</evidence>
<comment type="cofactor">
    <cofactor evidence="1">
        <name>FMN</name>
        <dbReference type="ChEBI" id="CHEBI:58210"/>
    </cofactor>
</comment>
<feature type="domain" description="FAD/NAD(P)-binding" evidence="12">
    <location>
        <begin position="422"/>
        <end position="681"/>
    </location>
</feature>
<keyword evidence="8" id="KW-0408">Iron</keyword>
<dbReference type="InterPro" id="IPR036188">
    <property type="entry name" value="FAD/NAD-bd_sf"/>
</dbReference>
<dbReference type="PANTHER" id="PTHR42917">
    <property type="entry name" value="2,4-DIENOYL-COA REDUCTASE"/>
    <property type="match status" value="1"/>
</dbReference>
<dbReference type="GO" id="GO:0046872">
    <property type="term" value="F:metal ion binding"/>
    <property type="evidence" value="ECO:0007669"/>
    <property type="project" value="UniProtKB-KW"/>
</dbReference>
<keyword evidence="9" id="KW-0411">Iron-sulfur</keyword>
<dbReference type="GO" id="GO:0051536">
    <property type="term" value="F:iron-sulfur cluster binding"/>
    <property type="evidence" value="ECO:0007669"/>
    <property type="project" value="UniProtKB-KW"/>
</dbReference>
<sequence length="717" mass="77389">MEGYGSGPAMVGERAGGGNPSRRLRGGRVHGIVRASVRLRMPMTPHPRFPHLFAPLDLGFCTLPNRVLMGSMHTGLEDRAADFPKLAAYFAERAAGGVGLMVTGGFAPNIEGWLKPFSGTLSWPWQVRRHRQVTRAVHEHGGRICLQILHAGRYAYHPLQVAPSKLKAPINPFTPRALTARGIERQIRAFVRSAQLAREAGYDGVEVMGSEGYLLNQFTVPRTNRRTDAWGGDAAQRMRFAVEIVRRIREACGPDFILIYRLSLLDLVDDGNAWDEVVMQARAVEAAGATIINSGIGWHEARVPTIATSVPRAAFAGVTARIRTEVRVPVVATNRINMPEVAEQVLAAGHADMVSMARPLLADPDWVNKARAGRVEAINTCIACNQACLDHVFQNRRASCLVNPRACHETELAHAPTTMPKRIAVVGAGPAGLACATVAAARGHRVTLFEAAEDIGGQFNLARRIPGKEEFAETLRYFRHRLAETGVEVRLNTRADADDLAGFDEVVIATGIVPRRVDFPGADHPKVCGYIDVLTKRVVPGRRVAIVGAGGIGFDVAEFLVHEGDSPSLDGARWRAEWGVDVGYTDRRGGLVPPRPEPPAREVWLLQRSPGKPGARLGKTTGWIHRATLKAKGVTMLGGVSYLGVSDAGFAIRTEAGEQVLPVDHVVICAGQEPHRPLAEALAGRGVPVHVVGGADVAAELDAKRAIDQASRLAARL</sequence>
<dbReference type="SUPFAM" id="SSF51905">
    <property type="entry name" value="FAD/NAD(P)-binding domain"/>
    <property type="match status" value="1"/>
</dbReference>
<accession>A0A918ZA92</accession>
<evidence type="ECO:0000313" key="13">
    <source>
        <dbReference type="EMBL" id="GHE43039.1"/>
    </source>
</evidence>
<dbReference type="InterPro" id="IPR001155">
    <property type="entry name" value="OxRdtase_FMN_N"/>
</dbReference>
<dbReference type="GO" id="GO:0010181">
    <property type="term" value="F:FMN binding"/>
    <property type="evidence" value="ECO:0007669"/>
    <property type="project" value="InterPro"/>
</dbReference>
<dbReference type="Gene3D" id="3.20.20.70">
    <property type="entry name" value="Aldolase class I"/>
    <property type="match status" value="1"/>
</dbReference>
<reference evidence="13" key="2">
    <citation type="submission" date="2020-09" db="EMBL/GenBank/DDBJ databases">
        <authorList>
            <person name="Sun Q."/>
            <person name="Kim S."/>
        </authorList>
    </citation>
    <scope>NUCLEOTIDE SEQUENCE</scope>
    <source>
        <strain evidence="13">KCTC 32020</strain>
    </source>
</reference>
<dbReference type="Pfam" id="PF07992">
    <property type="entry name" value="Pyr_redox_2"/>
    <property type="match status" value="1"/>
</dbReference>
<dbReference type="InterPro" id="IPR013785">
    <property type="entry name" value="Aldolase_TIM"/>
</dbReference>
<comment type="cofactor">
    <cofactor evidence="2">
        <name>[4Fe-4S] cluster</name>
        <dbReference type="ChEBI" id="CHEBI:49883"/>
    </cofactor>
</comment>
<evidence type="ECO:0000256" key="4">
    <source>
        <dbReference type="ARBA" id="ARBA00022630"/>
    </source>
</evidence>
<organism evidence="13 14">
    <name type="scientific">Vulcaniibacterium thermophilum</name>
    <dbReference type="NCBI Taxonomy" id="1169913"/>
    <lineage>
        <taxon>Bacteria</taxon>
        <taxon>Pseudomonadati</taxon>
        <taxon>Pseudomonadota</taxon>
        <taxon>Gammaproteobacteria</taxon>
        <taxon>Lysobacterales</taxon>
        <taxon>Lysobacteraceae</taxon>
        <taxon>Vulcaniibacterium</taxon>
    </lineage>
</organism>
<dbReference type="InterPro" id="IPR023753">
    <property type="entry name" value="FAD/NAD-binding_dom"/>
</dbReference>
<evidence type="ECO:0000256" key="10">
    <source>
        <dbReference type="SAM" id="MobiDB-lite"/>
    </source>
</evidence>
<evidence type="ECO:0000256" key="3">
    <source>
        <dbReference type="ARBA" id="ARBA00011048"/>
    </source>
</evidence>
<keyword evidence="14" id="KW-1185">Reference proteome</keyword>
<dbReference type="SUPFAM" id="SSF51395">
    <property type="entry name" value="FMN-linked oxidoreductases"/>
    <property type="match status" value="1"/>
</dbReference>
<evidence type="ECO:0000256" key="8">
    <source>
        <dbReference type="ARBA" id="ARBA00023004"/>
    </source>
</evidence>
<dbReference type="Proteomes" id="UP000636453">
    <property type="component" value="Unassembled WGS sequence"/>
</dbReference>
<keyword evidence="5" id="KW-0288">FMN</keyword>
<dbReference type="Gene3D" id="3.40.50.720">
    <property type="entry name" value="NAD(P)-binding Rossmann-like Domain"/>
    <property type="match status" value="1"/>
</dbReference>
<dbReference type="FunFam" id="3.20.20.70:FF:000082">
    <property type="entry name" value="NADPH-dependent 2,4-dienoyl-CoA reductase"/>
    <property type="match status" value="1"/>
</dbReference>
<evidence type="ECO:0000256" key="9">
    <source>
        <dbReference type="ARBA" id="ARBA00023014"/>
    </source>
</evidence>
<evidence type="ECO:0000256" key="5">
    <source>
        <dbReference type="ARBA" id="ARBA00022643"/>
    </source>
</evidence>
<proteinExistence type="inferred from homology"/>
<dbReference type="Gene3D" id="3.50.50.60">
    <property type="entry name" value="FAD/NAD(P)-binding domain"/>
    <property type="match status" value="1"/>
</dbReference>
<dbReference type="GO" id="GO:0033543">
    <property type="term" value="P:fatty acid beta-oxidation, unsaturated, even number, reductase/isomerase pathway"/>
    <property type="evidence" value="ECO:0007669"/>
    <property type="project" value="TreeGrafter"/>
</dbReference>
<dbReference type="Pfam" id="PF00724">
    <property type="entry name" value="Oxidored_FMN"/>
    <property type="match status" value="1"/>
</dbReference>
<gene>
    <name evidence="13" type="primary">fadH</name>
    <name evidence="13" type="ORF">GCM10007167_26080</name>
</gene>
<dbReference type="EMBL" id="BNCF01000019">
    <property type="protein sequence ID" value="GHE43039.1"/>
    <property type="molecule type" value="Genomic_DNA"/>
</dbReference>
<reference evidence="13" key="1">
    <citation type="journal article" date="2014" name="Int. J. Syst. Evol. Microbiol.">
        <title>Complete genome sequence of Corynebacterium casei LMG S-19264T (=DSM 44701T), isolated from a smear-ripened cheese.</title>
        <authorList>
            <consortium name="US DOE Joint Genome Institute (JGI-PGF)"/>
            <person name="Walter F."/>
            <person name="Albersmeier A."/>
            <person name="Kalinowski J."/>
            <person name="Ruckert C."/>
        </authorList>
    </citation>
    <scope>NUCLEOTIDE SEQUENCE</scope>
    <source>
        <strain evidence="13">KCTC 32020</strain>
    </source>
</reference>
<evidence type="ECO:0000256" key="1">
    <source>
        <dbReference type="ARBA" id="ARBA00001917"/>
    </source>
</evidence>
<feature type="region of interest" description="Disordered" evidence="10">
    <location>
        <begin position="1"/>
        <end position="25"/>
    </location>
</feature>
<comment type="similarity">
    <text evidence="3">In the N-terminal section; belongs to the NADH:flavin oxidoreductase/NADH oxidase family.</text>
</comment>
<dbReference type="PRINTS" id="PR00411">
    <property type="entry name" value="PNDRDTASEI"/>
</dbReference>
<dbReference type="PRINTS" id="PR00368">
    <property type="entry name" value="FADPNR"/>
</dbReference>
<evidence type="ECO:0000259" key="11">
    <source>
        <dbReference type="Pfam" id="PF00724"/>
    </source>
</evidence>
<dbReference type="InterPro" id="IPR051793">
    <property type="entry name" value="NADH:flavin_oxidoreductase"/>
</dbReference>
<evidence type="ECO:0000256" key="6">
    <source>
        <dbReference type="ARBA" id="ARBA00022723"/>
    </source>
</evidence>
<dbReference type="SUPFAM" id="SSF51971">
    <property type="entry name" value="Nucleotide-binding domain"/>
    <property type="match status" value="1"/>
</dbReference>